<sequence>MSTLLKSSDDTVFPTDDEHYCTAIKFILNRTQRQRKVLDSSDLAKDKSFQRHELGIRANYQFNPGDMVMLYDHKESGKKLRATWRGPFIITGYGGDMKRSYTLRQISGKPISRHYHGDSLKPFRLREGYIVTNEETGLPIFQNIRLGRAAFKLPREQRTVAGLLPKS</sequence>
<dbReference type="EMBL" id="MCFK01006692">
    <property type="protein sequence ID" value="RKF58573.1"/>
    <property type="molecule type" value="Genomic_DNA"/>
</dbReference>
<dbReference type="STRING" id="212602.A0A420HMD5"/>
<dbReference type="OrthoDB" id="5422024at2759"/>
<reference evidence="1 2" key="1">
    <citation type="journal article" date="2018" name="BMC Genomics">
        <title>Comparative genome analyses reveal sequence features reflecting distinct modes of host-adaptation between dicot and monocot powdery mildew.</title>
        <authorList>
            <person name="Wu Y."/>
            <person name="Ma X."/>
            <person name="Pan Z."/>
            <person name="Kale S.D."/>
            <person name="Song Y."/>
            <person name="King H."/>
            <person name="Zhang Q."/>
            <person name="Presley C."/>
            <person name="Deng X."/>
            <person name="Wei C.I."/>
            <person name="Xiao S."/>
        </authorList>
    </citation>
    <scope>NUCLEOTIDE SEQUENCE [LARGE SCALE GENOMIC DNA]</scope>
    <source>
        <strain evidence="1">UMSG2</strain>
    </source>
</reference>
<organism evidence="1 2">
    <name type="scientific">Erysiphe neolycopersici</name>
    <dbReference type="NCBI Taxonomy" id="212602"/>
    <lineage>
        <taxon>Eukaryota</taxon>
        <taxon>Fungi</taxon>
        <taxon>Dikarya</taxon>
        <taxon>Ascomycota</taxon>
        <taxon>Pezizomycotina</taxon>
        <taxon>Leotiomycetes</taxon>
        <taxon>Erysiphales</taxon>
        <taxon>Erysiphaceae</taxon>
        <taxon>Erysiphe</taxon>
    </lineage>
</organism>
<evidence type="ECO:0000313" key="2">
    <source>
        <dbReference type="Proteomes" id="UP000286134"/>
    </source>
</evidence>
<protein>
    <submittedName>
        <fullName evidence="1">Uncharacterized protein</fullName>
    </submittedName>
</protein>
<keyword evidence="2" id="KW-1185">Reference proteome</keyword>
<comment type="caution">
    <text evidence="1">The sequence shown here is derived from an EMBL/GenBank/DDBJ whole genome shotgun (WGS) entry which is preliminary data.</text>
</comment>
<dbReference type="Proteomes" id="UP000286134">
    <property type="component" value="Unassembled WGS sequence"/>
</dbReference>
<name>A0A420HMD5_9PEZI</name>
<proteinExistence type="predicted"/>
<accession>A0A420HMD5</accession>
<dbReference type="AlphaFoldDB" id="A0A420HMD5"/>
<evidence type="ECO:0000313" key="1">
    <source>
        <dbReference type="EMBL" id="RKF58573.1"/>
    </source>
</evidence>
<gene>
    <name evidence="1" type="ORF">OnM2_066068</name>
</gene>